<dbReference type="InterPro" id="IPR003439">
    <property type="entry name" value="ABC_transporter-like_ATP-bd"/>
</dbReference>
<keyword evidence="4" id="KW-0547">Nucleotide-binding</keyword>
<dbReference type="InterPro" id="IPR015856">
    <property type="entry name" value="ABC_transpr_CbiO/EcfA_su"/>
</dbReference>
<evidence type="ECO:0000313" key="10">
    <source>
        <dbReference type="Proteomes" id="UP000019253"/>
    </source>
</evidence>
<dbReference type="OrthoDB" id="9789994at2"/>
<reference evidence="9 10" key="1">
    <citation type="journal article" date="2014" name="Int. J. Syst. Evol. Microbiol.">
        <title>Listeria floridensis sp. nov., Listeria aquatica sp. nov., Listeria cornellensis sp. nov., Listeria riparia sp. nov. and Listeria grandensis sp. nov., from agricultural and natural environments.</title>
        <authorList>
            <person name="den Bakker H.C."/>
            <person name="Warchocki S."/>
            <person name="Wright E.M."/>
            <person name="Allred A.F."/>
            <person name="Ahlstrom C."/>
            <person name="Manuel C.S."/>
            <person name="Stasiewicz M.J."/>
            <person name="Burrell A."/>
            <person name="Roof S."/>
            <person name="Strawn L."/>
            <person name="Fortes E.D."/>
            <person name="Nightingale K.K."/>
            <person name="Kephart D."/>
            <person name="Wiedmann M."/>
        </authorList>
    </citation>
    <scope>NUCLEOTIDE SEQUENCE [LARGE SCALE GENOMIC DNA]</scope>
    <source>
        <strain evidence="10">FSL F6-971</strain>
    </source>
</reference>
<dbReference type="Pfam" id="PF00005">
    <property type="entry name" value="ABC_tran"/>
    <property type="match status" value="1"/>
</dbReference>
<organism evidence="9 10">
    <name type="scientific">Listeria grandensis FSL F6-0971</name>
    <dbReference type="NCBI Taxonomy" id="1265819"/>
    <lineage>
        <taxon>Bacteria</taxon>
        <taxon>Bacillati</taxon>
        <taxon>Bacillota</taxon>
        <taxon>Bacilli</taxon>
        <taxon>Bacillales</taxon>
        <taxon>Listeriaceae</taxon>
        <taxon>Listeria</taxon>
    </lineage>
</organism>
<gene>
    <name evidence="9" type="ORF">PGRAN_12289</name>
</gene>
<proteinExistence type="inferred from homology"/>
<sequence>MFKFDQVYLKRDEKFLLHAIDWEVHHKENWAVLGLNGSGKTTLLKLLNGYLWPTSGSLTVLGRRFGETSLPNLRKSIGWVSSSLQQQLKEYDSAESIVLSGKFASIGLYQKTTIEEMALARSLLADCGGKELIGKPYAVLSQGERQIVLIARALIAEPKLLILDEPCTGLDIFAKKRLLEKISKISTLPHAPTILYVTHHTEEILPCFEYTLLLRDGKTYDAGKTTEMLTVDNLSSFYKHDVAVISLENGQVSVSPK</sequence>
<dbReference type="SMART" id="SM00382">
    <property type="entry name" value="AAA"/>
    <property type="match status" value="1"/>
</dbReference>
<dbReference type="Proteomes" id="UP000019253">
    <property type="component" value="Unassembled WGS sequence"/>
</dbReference>
<dbReference type="PANTHER" id="PTHR43553:SF3">
    <property type="entry name" value="ABC TRANSPORTER ATP-BINDING PROTEIN MODF"/>
    <property type="match status" value="1"/>
</dbReference>
<dbReference type="EMBL" id="AODD01000019">
    <property type="protein sequence ID" value="EUJ22728.1"/>
    <property type="molecule type" value="Genomic_DNA"/>
</dbReference>
<dbReference type="InterPro" id="IPR027417">
    <property type="entry name" value="P-loop_NTPase"/>
</dbReference>
<comment type="similarity">
    <text evidence="1">Belongs to the ABC transporter superfamily.</text>
</comment>
<evidence type="ECO:0000256" key="3">
    <source>
        <dbReference type="ARBA" id="ARBA00022475"/>
    </source>
</evidence>
<keyword evidence="7" id="KW-0472">Membrane</keyword>
<evidence type="ECO:0000256" key="2">
    <source>
        <dbReference type="ARBA" id="ARBA00022448"/>
    </source>
</evidence>
<dbReference type="GO" id="GO:0042626">
    <property type="term" value="F:ATPase-coupled transmembrane transporter activity"/>
    <property type="evidence" value="ECO:0007669"/>
    <property type="project" value="TreeGrafter"/>
</dbReference>
<feature type="domain" description="ABC transporter" evidence="8">
    <location>
        <begin position="2"/>
        <end position="241"/>
    </location>
</feature>
<dbReference type="PANTHER" id="PTHR43553">
    <property type="entry name" value="HEAVY METAL TRANSPORTER"/>
    <property type="match status" value="1"/>
</dbReference>
<protein>
    <submittedName>
        <fullName evidence="9">ABC transporter</fullName>
    </submittedName>
</protein>
<evidence type="ECO:0000256" key="6">
    <source>
        <dbReference type="ARBA" id="ARBA00022967"/>
    </source>
</evidence>
<evidence type="ECO:0000313" key="9">
    <source>
        <dbReference type="EMBL" id="EUJ22728.1"/>
    </source>
</evidence>
<keyword evidence="6" id="KW-1278">Translocase</keyword>
<keyword evidence="10" id="KW-1185">Reference proteome</keyword>
<keyword evidence="5" id="KW-0067">ATP-binding</keyword>
<dbReference type="SUPFAM" id="SSF52540">
    <property type="entry name" value="P-loop containing nucleoside triphosphate hydrolases"/>
    <property type="match status" value="1"/>
</dbReference>
<dbReference type="GO" id="GO:0016887">
    <property type="term" value="F:ATP hydrolysis activity"/>
    <property type="evidence" value="ECO:0007669"/>
    <property type="project" value="InterPro"/>
</dbReference>
<dbReference type="InterPro" id="IPR050095">
    <property type="entry name" value="ECF_ABC_transporter_ATP-bd"/>
</dbReference>
<dbReference type="GO" id="GO:0005524">
    <property type="term" value="F:ATP binding"/>
    <property type="evidence" value="ECO:0007669"/>
    <property type="project" value="UniProtKB-KW"/>
</dbReference>
<evidence type="ECO:0000256" key="4">
    <source>
        <dbReference type="ARBA" id="ARBA00022741"/>
    </source>
</evidence>
<keyword evidence="3" id="KW-1003">Cell membrane</keyword>
<evidence type="ECO:0000256" key="7">
    <source>
        <dbReference type="ARBA" id="ARBA00023136"/>
    </source>
</evidence>
<comment type="caution">
    <text evidence="9">The sequence shown here is derived from an EMBL/GenBank/DDBJ whole genome shotgun (WGS) entry which is preliminary data.</text>
</comment>
<evidence type="ECO:0000256" key="5">
    <source>
        <dbReference type="ARBA" id="ARBA00022840"/>
    </source>
</evidence>
<dbReference type="RefSeq" id="WP_036067229.1">
    <property type="nucleotide sequence ID" value="NZ_AODD01000019.1"/>
</dbReference>
<dbReference type="STRING" id="1265819.PGRAN_12289"/>
<dbReference type="InterPro" id="IPR003593">
    <property type="entry name" value="AAA+_ATPase"/>
</dbReference>
<dbReference type="AlphaFoldDB" id="W7BR69"/>
<dbReference type="PROSITE" id="PS50893">
    <property type="entry name" value="ABC_TRANSPORTER_2"/>
    <property type="match status" value="1"/>
</dbReference>
<evidence type="ECO:0000259" key="8">
    <source>
        <dbReference type="PROSITE" id="PS50893"/>
    </source>
</evidence>
<dbReference type="PATRIC" id="fig|1265819.5.peg.2456"/>
<dbReference type="Gene3D" id="3.40.50.300">
    <property type="entry name" value="P-loop containing nucleotide triphosphate hydrolases"/>
    <property type="match status" value="1"/>
</dbReference>
<dbReference type="CDD" id="cd03225">
    <property type="entry name" value="ABC_cobalt_CbiO_domain1"/>
    <property type="match status" value="1"/>
</dbReference>
<name>W7BR69_9LIST</name>
<accession>W7BR69</accession>
<evidence type="ECO:0000256" key="1">
    <source>
        <dbReference type="ARBA" id="ARBA00005417"/>
    </source>
</evidence>
<keyword evidence="2" id="KW-0813">Transport</keyword>
<dbReference type="GO" id="GO:0043190">
    <property type="term" value="C:ATP-binding cassette (ABC) transporter complex"/>
    <property type="evidence" value="ECO:0007669"/>
    <property type="project" value="TreeGrafter"/>
</dbReference>